<dbReference type="EMBL" id="CM056810">
    <property type="protein sequence ID" value="KAJ8645473.1"/>
    <property type="molecule type" value="Genomic_DNA"/>
</dbReference>
<protein>
    <submittedName>
        <fullName evidence="1">Uncharacterized protein</fullName>
    </submittedName>
</protein>
<evidence type="ECO:0000313" key="2">
    <source>
        <dbReference type="Proteomes" id="UP001234297"/>
    </source>
</evidence>
<organism evidence="1 2">
    <name type="scientific">Persea americana</name>
    <name type="common">Avocado</name>
    <dbReference type="NCBI Taxonomy" id="3435"/>
    <lineage>
        <taxon>Eukaryota</taxon>
        <taxon>Viridiplantae</taxon>
        <taxon>Streptophyta</taxon>
        <taxon>Embryophyta</taxon>
        <taxon>Tracheophyta</taxon>
        <taxon>Spermatophyta</taxon>
        <taxon>Magnoliopsida</taxon>
        <taxon>Magnoliidae</taxon>
        <taxon>Laurales</taxon>
        <taxon>Lauraceae</taxon>
        <taxon>Persea</taxon>
    </lineage>
</organism>
<name>A0ACC2MIK3_PERAE</name>
<sequence>MDIDYAIRKDEPPALTDTGTAADITLYERWERSNCLSMMLFKTRISVGIRGSVDQHEKVRDLLKAIDEQFVTSDKALASTLIMKFSSLRLANVKGVREHIMQIKDNVAQLKKLEAESAMRATRGKGKSQANKKGKGKIPPQAGIKKDSKCFFCKKKGHIKKECVKFQKWLADKESHPSTSSDRLVIVYSTPQVQTGVEQPIVEVPQAADNIPVDQVV</sequence>
<proteinExistence type="predicted"/>
<evidence type="ECO:0000313" key="1">
    <source>
        <dbReference type="EMBL" id="KAJ8645473.1"/>
    </source>
</evidence>
<comment type="caution">
    <text evidence="1">The sequence shown here is derived from an EMBL/GenBank/DDBJ whole genome shotgun (WGS) entry which is preliminary data.</text>
</comment>
<dbReference type="Proteomes" id="UP001234297">
    <property type="component" value="Chromosome 2"/>
</dbReference>
<keyword evidence="2" id="KW-1185">Reference proteome</keyword>
<reference evidence="1 2" key="1">
    <citation type="journal article" date="2022" name="Hortic Res">
        <title>A haplotype resolved chromosomal level avocado genome allows analysis of novel avocado genes.</title>
        <authorList>
            <person name="Nath O."/>
            <person name="Fletcher S.J."/>
            <person name="Hayward A."/>
            <person name="Shaw L.M."/>
            <person name="Masouleh A.K."/>
            <person name="Furtado A."/>
            <person name="Henry R.J."/>
            <person name="Mitter N."/>
        </authorList>
    </citation>
    <scope>NUCLEOTIDE SEQUENCE [LARGE SCALE GENOMIC DNA]</scope>
    <source>
        <strain evidence="2">cv. Hass</strain>
    </source>
</reference>
<accession>A0ACC2MIK3</accession>
<gene>
    <name evidence="1" type="ORF">MRB53_007221</name>
</gene>